<comment type="caution">
    <text evidence="1">The sequence shown here is derived from an EMBL/GenBank/DDBJ whole genome shotgun (WGS) entry which is preliminary data.</text>
</comment>
<dbReference type="Gene3D" id="3.60.20.30">
    <property type="entry name" value="(Glycosyl)asparaginase"/>
    <property type="match status" value="1"/>
</dbReference>
<proteinExistence type="predicted"/>
<protein>
    <submittedName>
        <fullName evidence="1">Isoaspartyl peptidase/L-asparaginase</fullName>
    </submittedName>
</protein>
<dbReference type="InterPro" id="IPR000246">
    <property type="entry name" value="Peptidase_T2"/>
</dbReference>
<dbReference type="PANTHER" id="PTHR10188">
    <property type="entry name" value="L-ASPARAGINASE"/>
    <property type="match status" value="1"/>
</dbReference>
<dbReference type="Proteomes" id="UP001470230">
    <property type="component" value="Unassembled WGS sequence"/>
</dbReference>
<evidence type="ECO:0000313" key="1">
    <source>
        <dbReference type="EMBL" id="KAK8899451.1"/>
    </source>
</evidence>
<gene>
    <name evidence="1" type="ORF">M9Y10_001767</name>
</gene>
<dbReference type="EMBL" id="JAPFFF010000001">
    <property type="protein sequence ID" value="KAK8899451.1"/>
    <property type="molecule type" value="Genomic_DNA"/>
</dbReference>
<dbReference type="PANTHER" id="PTHR10188:SF43">
    <property type="entry name" value="ASPARAGINASE (EUROFUNG)"/>
    <property type="match status" value="1"/>
</dbReference>
<dbReference type="InterPro" id="IPR029055">
    <property type="entry name" value="Ntn_hydrolases_N"/>
</dbReference>
<evidence type="ECO:0000313" key="2">
    <source>
        <dbReference type="Proteomes" id="UP001470230"/>
    </source>
</evidence>
<name>A0ABR2L8Y7_9EUKA</name>
<dbReference type="Pfam" id="PF01112">
    <property type="entry name" value="Asparaginase_2"/>
    <property type="match status" value="1"/>
</dbReference>
<accession>A0ABR2L8Y7</accession>
<keyword evidence="2" id="KW-1185">Reference proteome</keyword>
<reference evidence="1 2" key="1">
    <citation type="submission" date="2024-04" db="EMBL/GenBank/DDBJ databases">
        <title>Tritrichomonas musculus Genome.</title>
        <authorList>
            <person name="Alves-Ferreira E."/>
            <person name="Grigg M."/>
            <person name="Lorenzi H."/>
            <person name="Galac M."/>
        </authorList>
    </citation>
    <scope>NUCLEOTIDE SEQUENCE [LARGE SCALE GENOMIC DNA]</scope>
    <source>
        <strain evidence="1 2">EAF2021</strain>
    </source>
</reference>
<sequence>MSIKASFSKHHPKILVHLGAAKLDDRFHKDALEYIRKAIKKGFEVAKSGSPAEDIVTSAISVLEDCPVSDAGIGSVFNFKGEHQMDAGIMTGDKKYGAMISLHNIKNPIQAARLMLNDPKYSILCGEGAMEFLKNKGVPIIATSQFQTEFNTFILDQIHNKKGQNFDHGTVGCVAMDINGRIAAGTSTGGTPSAPFGRVADSSLPGCGVWADDNDACCSSTGIGEFILKHLLAAKAAFKVNEMSAMEAAREAINDFSNSFSKRKIDAGVILIAKKTGEYGFSHSSVHMPIAFLNDDGSITSGLSDRDLCIVK</sequence>
<organism evidence="1 2">
    <name type="scientific">Tritrichomonas musculus</name>
    <dbReference type="NCBI Taxonomy" id="1915356"/>
    <lineage>
        <taxon>Eukaryota</taxon>
        <taxon>Metamonada</taxon>
        <taxon>Parabasalia</taxon>
        <taxon>Tritrichomonadida</taxon>
        <taxon>Tritrichomonadidae</taxon>
        <taxon>Tritrichomonas</taxon>
    </lineage>
</organism>
<dbReference type="SUPFAM" id="SSF56235">
    <property type="entry name" value="N-terminal nucleophile aminohydrolases (Ntn hydrolases)"/>
    <property type="match status" value="1"/>
</dbReference>